<sequence length="526" mass="60179">MLAKQQRDEMSLLEARVRKEREQMDFARNSIQALEASERSMVQLCDFLDNGLANVKNMQSSLVDLTSSVDVTGLQNAPIDIQSRQIFDQVAIAQQAQMTQTFILIDEHRIKVSQNLRVLRETLALQRLQVHGSKGSLNALEKQRQIVEDFIHEIYKQQSPQRRIPSEIWQRIFRSTVNGIYYDVFHDQSHRSFPFMALTLAHVCQLWRDIVFAQPELWTCTPYASRSNSFYEFIFKRCSGLPVTLLRLRITELARTEPTGLPLVLRHLFFIKKSSSKHSESSQTIYLDSNRAGQLTLRQTLQLRAPELHIRNVNIRFEENSSADHIKKLTFDTTGELSFDISPFLYPHLEELRILSRYIDIKKPELTEIKMHQLAKLTITTSHVRLAEVIDAPKLDSLTVLGRGMDAIPIIPQYEQIKALSDLLAPCTELILEGWTEPIGSRGSSANEVRYFSDKLCLSLLQSHPGIKRVVFRRTHVDATRLVRAICSESGLPAPKLEGITFDRCTGVTQADCDGLSRVLKVHVYL</sequence>
<dbReference type="OrthoDB" id="2646305at2759"/>
<protein>
    <submittedName>
        <fullName evidence="2">Uncharacterized protein</fullName>
    </submittedName>
</protein>
<proteinExistence type="predicted"/>
<evidence type="ECO:0000313" key="2">
    <source>
        <dbReference type="EMBL" id="CCA76465.1"/>
    </source>
</evidence>
<evidence type="ECO:0000313" key="3">
    <source>
        <dbReference type="Proteomes" id="UP000007148"/>
    </source>
</evidence>
<name>G4TYS2_SERID</name>
<keyword evidence="1" id="KW-0175">Coiled coil</keyword>
<evidence type="ECO:0000256" key="1">
    <source>
        <dbReference type="SAM" id="Coils"/>
    </source>
</evidence>
<comment type="caution">
    <text evidence="2">The sequence shown here is derived from an EMBL/GenBank/DDBJ whole genome shotgun (WGS) entry which is preliminary data.</text>
</comment>
<dbReference type="AlphaFoldDB" id="G4TYS2"/>
<dbReference type="Proteomes" id="UP000007148">
    <property type="component" value="Unassembled WGS sequence"/>
</dbReference>
<dbReference type="InParanoid" id="G4TYS2"/>
<feature type="coiled-coil region" evidence="1">
    <location>
        <begin position="3"/>
        <end position="37"/>
    </location>
</feature>
<accession>G4TYS2</accession>
<gene>
    <name evidence="2" type="ORF">PIIN_10458</name>
</gene>
<dbReference type="HOGENOM" id="CLU_527970_0_0_1"/>
<dbReference type="EMBL" id="CAFZ01000768">
    <property type="protein sequence ID" value="CCA76465.1"/>
    <property type="molecule type" value="Genomic_DNA"/>
</dbReference>
<reference evidence="2 3" key="1">
    <citation type="journal article" date="2011" name="PLoS Pathog.">
        <title>Endophytic Life Strategies Decoded by Genome and Transcriptome Analyses of the Mutualistic Root Symbiont Piriformospora indica.</title>
        <authorList>
            <person name="Zuccaro A."/>
            <person name="Lahrmann U."/>
            <person name="Guldener U."/>
            <person name="Langen G."/>
            <person name="Pfiffi S."/>
            <person name="Biedenkopf D."/>
            <person name="Wong P."/>
            <person name="Samans B."/>
            <person name="Grimm C."/>
            <person name="Basiewicz M."/>
            <person name="Murat C."/>
            <person name="Martin F."/>
            <person name="Kogel K.H."/>
        </authorList>
    </citation>
    <scope>NUCLEOTIDE SEQUENCE [LARGE SCALE GENOMIC DNA]</scope>
    <source>
        <strain evidence="2 3">DSM 11827</strain>
    </source>
</reference>
<keyword evidence="3" id="KW-1185">Reference proteome</keyword>
<organism evidence="2 3">
    <name type="scientific">Serendipita indica (strain DSM 11827)</name>
    <name type="common">Root endophyte fungus</name>
    <name type="synonym">Piriformospora indica</name>
    <dbReference type="NCBI Taxonomy" id="1109443"/>
    <lineage>
        <taxon>Eukaryota</taxon>
        <taxon>Fungi</taxon>
        <taxon>Dikarya</taxon>
        <taxon>Basidiomycota</taxon>
        <taxon>Agaricomycotina</taxon>
        <taxon>Agaricomycetes</taxon>
        <taxon>Sebacinales</taxon>
        <taxon>Serendipitaceae</taxon>
        <taxon>Serendipita</taxon>
    </lineage>
</organism>